<dbReference type="InterPro" id="IPR018076">
    <property type="entry name" value="T2SS_GspF_dom"/>
</dbReference>
<dbReference type="KEGG" id="uli:ETAA1_63080"/>
<protein>
    <submittedName>
        <fullName evidence="8">Bacterial type II secretion system protein F domain protein</fullName>
    </submittedName>
</protein>
<dbReference type="InterPro" id="IPR042094">
    <property type="entry name" value="T2SS_GspF_sf"/>
</dbReference>
<evidence type="ECO:0000256" key="1">
    <source>
        <dbReference type="ARBA" id="ARBA00004651"/>
    </source>
</evidence>
<comment type="subcellular location">
    <subcellularLocation>
        <location evidence="1">Cell membrane</location>
        <topology evidence="1">Multi-pass membrane protein</topology>
    </subcellularLocation>
</comment>
<proteinExistence type="predicted"/>
<dbReference type="OrthoDB" id="261155at2"/>
<accession>A0A517Y3N8</accession>
<dbReference type="PANTHER" id="PTHR35007">
    <property type="entry name" value="INTEGRAL MEMBRANE PROTEIN-RELATED"/>
    <property type="match status" value="1"/>
</dbReference>
<evidence type="ECO:0000313" key="8">
    <source>
        <dbReference type="EMBL" id="QDU24294.1"/>
    </source>
</evidence>
<dbReference type="Proteomes" id="UP000319576">
    <property type="component" value="Chromosome"/>
</dbReference>
<evidence type="ECO:0000256" key="3">
    <source>
        <dbReference type="ARBA" id="ARBA00022692"/>
    </source>
</evidence>
<evidence type="ECO:0000256" key="5">
    <source>
        <dbReference type="ARBA" id="ARBA00023136"/>
    </source>
</evidence>
<dbReference type="AlphaFoldDB" id="A0A517Y3N8"/>
<dbReference type="RefSeq" id="WP_145244459.1">
    <property type="nucleotide sequence ID" value="NZ_CP036273.1"/>
</dbReference>
<keyword evidence="9" id="KW-1185">Reference proteome</keyword>
<gene>
    <name evidence="8" type="ORF">ETAA1_63080</name>
</gene>
<keyword evidence="5 6" id="KW-0472">Membrane</keyword>
<feature type="transmembrane region" description="Helical" evidence="6">
    <location>
        <begin position="258"/>
        <end position="278"/>
    </location>
</feature>
<name>A0A517Y3N8_9BACT</name>
<keyword evidence="2" id="KW-1003">Cell membrane</keyword>
<dbReference type="EMBL" id="CP036273">
    <property type="protein sequence ID" value="QDU24294.1"/>
    <property type="molecule type" value="Genomic_DNA"/>
</dbReference>
<evidence type="ECO:0000256" key="6">
    <source>
        <dbReference type="SAM" id="Phobius"/>
    </source>
</evidence>
<feature type="domain" description="Type II secretion system protein GspF" evidence="7">
    <location>
        <begin position="155"/>
        <end position="278"/>
    </location>
</feature>
<dbReference type="Gene3D" id="1.20.81.30">
    <property type="entry name" value="Type II secretion system (T2SS), domain F"/>
    <property type="match status" value="1"/>
</dbReference>
<sequence length="322" mass="34998">MSDLVRPVFVPLNAMPPWAAAALVVLAVVLLAVVVYVLLAGAGGLVRRREPDDGPSLADMAEPYLRARRGVGRTDADFDRLAEGTQLGLTGESAAGWILLGGAAAAVLAYLPTFDEFYALIAALLGGLAVFLVLWTMSNRRRRAIQEQLPDGLFQLSRSLRSGLNLPASLRETASYIPTPLSGLFTRLAAALSLGESTRHAVRRVADTARVTEFDLFSEVLALHAESGGNLPAMLDRLAASIRDRNQYRGYFRSVTTLARIGAYFVALSAPVAFVLYLVFQPEMLERFVNEPVGQNMLIAAVVLEVLGLVWITLLLRRQDDY</sequence>
<dbReference type="PANTHER" id="PTHR35007:SF1">
    <property type="entry name" value="PILUS ASSEMBLY PROTEIN"/>
    <property type="match status" value="1"/>
</dbReference>
<evidence type="ECO:0000313" key="9">
    <source>
        <dbReference type="Proteomes" id="UP000319576"/>
    </source>
</evidence>
<feature type="transmembrane region" description="Helical" evidence="6">
    <location>
        <begin position="298"/>
        <end position="316"/>
    </location>
</feature>
<feature type="transmembrane region" description="Helical" evidence="6">
    <location>
        <begin position="20"/>
        <end position="39"/>
    </location>
</feature>
<evidence type="ECO:0000259" key="7">
    <source>
        <dbReference type="Pfam" id="PF00482"/>
    </source>
</evidence>
<reference evidence="8 9" key="1">
    <citation type="submission" date="2019-02" db="EMBL/GenBank/DDBJ databases">
        <title>Deep-cultivation of Planctomycetes and their phenomic and genomic characterization uncovers novel biology.</title>
        <authorList>
            <person name="Wiegand S."/>
            <person name="Jogler M."/>
            <person name="Boedeker C."/>
            <person name="Pinto D."/>
            <person name="Vollmers J."/>
            <person name="Rivas-Marin E."/>
            <person name="Kohn T."/>
            <person name="Peeters S.H."/>
            <person name="Heuer A."/>
            <person name="Rast P."/>
            <person name="Oberbeckmann S."/>
            <person name="Bunk B."/>
            <person name="Jeske O."/>
            <person name="Meyerdierks A."/>
            <person name="Storesund J.E."/>
            <person name="Kallscheuer N."/>
            <person name="Luecker S."/>
            <person name="Lage O.M."/>
            <person name="Pohl T."/>
            <person name="Merkel B.J."/>
            <person name="Hornburger P."/>
            <person name="Mueller R.-W."/>
            <person name="Bruemmer F."/>
            <person name="Labrenz M."/>
            <person name="Spormann A.M."/>
            <person name="Op den Camp H."/>
            <person name="Overmann J."/>
            <person name="Amann R."/>
            <person name="Jetten M.S.M."/>
            <person name="Mascher T."/>
            <person name="Medema M.H."/>
            <person name="Devos D.P."/>
            <person name="Kaster A.-K."/>
            <person name="Ovreas L."/>
            <person name="Rohde M."/>
            <person name="Galperin M.Y."/>
            <person name="Jogler C."/>
        </authorList>
    </citation>
    <scope>NUCLEOTIDE SEQUENCE [LARGE SCALE GENOMIC DNA]</scope>
    <source>
        <strain evidence="8 9">ETA_A1</strain>
    </source>
</reference>
<organism evidence="8 9">
    <name type="scientific">Urbifossiella limnaea</name>
    <dbReference type="NCBI Taxonomy" id="2528023"/>
    <lineage>
        <taxon>Bacteria</taxon>
        <taxon>Pseudomonadati</taxon>
        <taxon>Planctomycetota</taxon>
        <taxon>Planctomycetia</taxon>
        <taxon>Gemmatales</taxon>
        <taxon>Gemmataceae</taxon>
        <taxon>Urbifossiella</taxon>
    </lineage>
</organism>
<dbReference type="GO" id="GO:0005886">
    <property type="term" value="C:plasma membrane"/>
    <property type="evidence" value="ECO:0007669"/>
    <property type="project" value="UniProtKB-SubCell"/>
</dbReference>
<evidence type="ECO:0000256" key="4">
    <source>
        <dbReference type="ARBA" id="ARBA00022989"/>
    </source>
</evidence>
<keyword evidence="4 6" id="KW-1133">Transmembrane helix</keyword>
<evidence type="ECO:0000256" key="2">
    <source>
        <dbReference type="ARBA" id="ARBA00022475"/>
    </source>
</evidence>
<feature type="transmembrane region" description="Helical" evidence="6">
    <location>
        <begin position="117"/>
        <end position="137"/>
    </location>
</feature>
<dbReference type="Pfam" id="PF00482">
    <property type="entry name" value="T2SSF"/>
    <property type="match status" value="1"/>
</dbReference>
<feature type="transmembrane region" description="Helical" evidence="6">
    <location>
        <begin position="94"/>
        <end position="111"/>
    </location>
</feature>
<keyword evidence="3 6" id="KW-0812">Transmembrane</keyword>